<sequence>MSDAFAVAAVTGTLLAVLQDAMDRTVSGAVVTLLPPDEVTAECGLNVFLYRTSLDGGWLNADPDGTRPGESRRPLLPLVLHYLLTPYAAGDAQGLAAHRILGAAMAALHDHPELGPADLGAAAPFSNLHQQTEPVRIAPVPLDLADTVRLWTAFRSRLRLSVAYEARPVLIESTVPGRTPLPVVRRGEHDRGPEAAAALGRRPALAAATVPVALPGHDLVLTGHCLDSGVAALRLAHPLHGSHLVQDVRTVSDTEVHATLPEAVAAGTWSAVLVLVAADGTERTTEAVPVGVAPRLTGTLPLSVVRDAEGTVVLEVTCVTPVHPGQRVELLVGEVPVPAEPFVRATSALRFRLAGARPGRYALRLRVDGVDSPLLDAASEQPRFDAAAAVVVT</sequence>
<dbReference type="Pfam" id="PF14065">
    <property type="entry name" value="Pvc16_N"/>
    <property type="match status" value="1"/>
</dbReference>
<keyword evidence="3" id="KW-1185">Reference proteome</keyword>
<name>A0ABZ1UDU1_9ACTN</name>
<organism evidence="2 3">
    <name type="scientific">Kitasatospora purpeofusca</name>
    <dbReference type="NCBI Taxonomy" id="67352"/>
    <lineage>
        <taxon>Bacteria</taxon>
        <taxon>Bacillati</taxon>
        <taxon>Actinomycetota</taxon>
        <taxon>Actinomycetes</taxon>
        <taxon>Kitasatosporales</taxon>
        <taxon>Streptomycetaceae</taxon>
        <taxon>Kitasatospora</taxon>
    </lineage>
</organism>
<evidence type="ECO:0000259" key="1">
    <source>
        <dbReference type="Pfam" id="PF14065"/>
    </source>
</evidence>
<protein>
    <submittedName>
        <fullName evidence="2">DUF4255 domain-containing protein</fullName>
    </submittedName>
</protein>
<reference evidence="2" key="1">
    <citation type="submission" date="2022-10" db="EMBL/GenBank/DDBJ databases">
        <title>The complete genomes of actinobacterial strains from the NBC collection.</title>
        <authorList>
            <person name="Joergensen T.S."/>
            <person name="Alvarez Arevalo M."/>
            <person name="Sterndorff E.B."/>
            <person name="Faurdal D."/>
            <person name="Vuksanovic O."/>
            <person name="Mourched A.-S."/>
            <person name="Charusanti P."/>
            <person name="Shaw S."/>
            <person name="Blin K."/>
            <person name="Weber T."/>
        </authorList>
    </citation>
    <scope>NUCLEOTIDE SEQUENCE</scope>
    <source>
        <strain evidence="2">NBC_00222</strain>
    </source>
</reference>
<dbReference type="Proteomes" id="UP001432222">
    <property type="component" value="Chromosome"/>
</dbReference>
<dbReference type="EMBL" id="CP108110">
    <property type="protein sequence ID" value="WUQ88560.1"/>
    <property type="molecule type" value="Genomic_DNA"/>
</dbReference>
<feature type="domain" description="Pvc16 N-terminal" evidence="1">
    <location>
        <begin position="9"/>
        <end position="184"/>
    </location>
</feature>
<dbReference type="RefSeq" id="WP_328959107.1">
    <property type="nucleotide sequence ID" value="NZ_CP108110.1"/>
</dbReference>
<dbReference type="InterPro" id="IPR025351">
    <property type="entry name" value="Pvc16_N"/>
</dbReference>
<proteinExistence type="predicted"/>
<evidence type="ECO:0000313" key="3">
    <source>
        <dbReference type="Proteomes" id="UP001432222"/>
    </source>
</evidence>
<gene>
    <name evidence="2" type="ORF">OHA16_39550</name>
</gene>
<evidence type="ECO:0000313" key="2">
    <source>
        <dbReference type="EMBL" id="WUQ88560.1"/>
    </source>
</evidence>
<accession>A0ABZ1UDU1</accession>